<organism evidence="1 2">
    <name type="scientific">Candidatus Caccosoma faecigallinarum</name>
    <dbReference type="NCBI Taxonomy" id="2840720"/>
    <lineage>
        <taxon>Bacteria</taxon>
        <taxon>Bacillati</taxon>
        <taxon>Bacillota</taxon>
        <taxon>Bacillota incertae sedis</taxon>
        <taxon>Candidatus Caccosoma</taxon>
    </lineage>
</organism>
<dbReference type="PANTHER" id="PTHR37507:SF2">
    <property type="entry name" value="SPORULATION PROTEIN YDCC"/>
    <property type="match status" value="1"/>
</dbReference>
<dbReference type="InterPro" id="IPR052944">
    <property type="entry name" value="Sporulation_related"/>
</dbReference>
<proteinExistence type="predicted"/>
<reference evidence="1" key="2">
    <citation type="journal article" date="2021" name="PeerJ">
        <title>Extensive microbial diversity within the chicken gut microbiome revealed by metagenomics and culture.</title>
        <authorList>
            <person name="Gilroy R."/>
            <person name="Ravi A."/>
            <person name="Getino M."/>
            <person name="Pursley I."/>
            <person name="Horton D.L."/>
            <person name="Alikhan N.F."/>
            <person name="Baker D."/>
            <person name="Gharbi K."/>
            <person name="Hall N."/>
            <person name="Watson M."/>
            <person name="Adriaenssens E.M."/>
            <person name="Foster-Nyarko E."/>
            <person name="Jarju S."/>
            <person name="Secka A."/>
            <person name="Antonio M."/>
            <person name="Oren A."/>
            <person name="Chaudhuri R.R."/>
            <person name="La Ragione R."/>
            <person name="Hildebrand F."/>
            <person name="Pallen M.J."/>
        </authorList>
    </citation>
    <scope>NUCLEOTIDE SEQUENCE</scope>
    <source>
        <strain evidence="1">14508</strain>
    </source>
</reference>
<comment type="caution">
    <text evidence="1">The sequence shown here is derived from an EMBL/GenBank/DDBJ whole genome shotgun (WGS) entry which is preliminary data.</text>
</comment>
<accession>A0A9D1KB03</accession>
<dbReference type="EMBL" id="DVKI01000024">
    <property type="protein sequence ID" value="HIT16901.1"/>
    <property type="molecule type" value="Genomic_DNA"/>
</dbReference>
<dbReference type="AlphaFoldDB" id="A0A9D1KB03"/>
<name>A0A9D1KB03_9FIRM</name>
<gene>
    <name evidence="1" type="ORF">IAD04_00790</name>
</gene>
<evidence type="ECO:0000313" key="2">
    <source>
        <dbReference type="Proteomes" id="UP000886893"/>
    </source>
</evidence>
<protein>
    <submittedName>
        <fullName evidence="1">Outer membrane lipoprotein carrier protein LolA</fullName>
    </submittedName>
</protein>
<dbReference type="InterPro" id="IPR029046">
    <property type="entry name" value="LolA/LolB/LppX"/>
</dbReference>
<dbReference type="SUPFAM" id="SSF89392">
    <property type="entry name" value="Prokaryotic lipoproteins and lipoprotein localization factors"/>
    <property type="match status" value="1"/>
</dbReference>
<dbReference type="Proteomes" id="UP000886893">
    <property type="component" value="Unassembled WGS sequence"/>
</dbReference>
<evidence type="ECO:0000313" key="1">
    <source>
        <dbReference type="EMBL" id="HIT16901.1"/>
    </source>
</evidence>
<dbReference type="PANTHER" id="PTHR37507">
    <property type="entry name" value="SPORULATION PROTEIN YDCC"/>
    <property type="match status" value="1"/>
</dbReference>
<dbReference type="Gene3D" id="2.50.20.10">
    <property type="entry name" value="Lipoprotein localisation LolA/LolB/LppX"/>
    <property type="match status" value="1"/>
</dbReference>
<keyword evidence="1" id="KW-0449">Lipoprotein</keyword>
<reference evidence="1" key="1">
    <citation type="submission" date="2020-10" db="EMBL/GenBank/DDBJ databases">
        <authorList>
            <person name="Gilroy R."/>
        </authorList>
    </citation>
    <scope>NUCLEOTIDE SEQUENCE</scope>
    <source>
        <strain evidence="1">14508</strain>
    </source>
</reference>
<sequence>LLVGFGIYKLVSKNNNGIKSQVNEVTENLNAYHMEANMEFHNGDDLREYLVKVSYKKDGSTPLFRVSLFDKGVNQEQIIIRNKNGVYVLTPALNQVYKFKGDWPLNGAKPYLYQSMLDVFKGKYELSKLKDGYVITSSPNYKNSPNWTKQEMKMTSQLKPIWVHIYDKDNNIAVKVTFIKVEFDPTFADNYFEVSDNMTQARSELTTPTTSTINDLPLYPTNAIISATLKEQSVIQVGDMTQHILTYEGEEAFTVVQHILESYDEMVITEVSGELIEIAGNVGILNTQQLIYEYNGVSYHIYSDKLTTSQLVELALGMEVVAEK</sequence>
<feature type="non-terminal residue" evidence="1">
    <location>
        <position position="1"/>
    </location>
</feature>